<evidence type="ECO:0000259" key="28">
    <source>
        <dbReference type="PROSITE" id="PS51292"/>
    </source>
</evidence>
<evidence type="ECO:0000256" key="7">
    <source>
        <dbReference type="ARBA" id="ARBA00018161"/>
    </source>
</evidence>
<keyword evidence="14" id="KW-1128">Modulation of host ubiquitin pathway by viral E3 ligase</keyword>
<evidence type="ECO:0000256" key="22">
    <source>
        <dbReference type="ARBA" id="ARBA00023046"/>
    </source>
</evidence>
<evidence type="ECO:0000256" key="17">
    <source>
        <dbReference type="ARBA" id="ARBA00022786"/>
    </source>
</evidence>
<evidence type="ECO:0000256" key="25">
    <source>
        <dbReference type="ARBA" id="ARBA00025257"/>
    </source>
</evidence>
<evidence type="ECO:0000256" key="21">
    <source>
        <dbReference type="ARBA" id="ARBA00022989"/>
    </source>
</evidence>
<keyword evidence="11" id="KW-1130">Modulation of host ubiquitin pathway by virus</keyword>
<keyword evidence="16" id="KW-0863">Zinc-finger</keyword>
<evidence type="ECO:0000256" key="6">
    <source>
        <dbReference type="ARBA" id="ARBA00012483"/>
    </source>
</evidence>
<sequence>MSDICWICNDVCDERNNFCGCNEEYKVVHIKCMQLWINYSKKKECNLCKTKYNIKKTYVSFKKWNWCFNDKKTTLLKIFFILFALVFIFLTIALSNDMADLITGINDIICSIIFLIVYTVVMLTSICFSVFVVAIVVDFLLEAKEKNSFLTIREIV</sequence>
<dbReference type="EMBL" id="EF420156">
    <property type="protein sequence ID" value="ABQ43476.1"/>
    <property type="molecule type" value="Genomic_DNA"/>
</dbReference>
<dbReference type="PROSITE" id="PS51292">
    <property type="entry name" value="ZF_RING_CH"/>
    <property type="match status" value="1"/>
</dbReference>
<keyword evidence="9" id="KW-0945">Host-virus interaction</keyword>
<dbReference type="GO" id="GO:0039648">
    <property type="term" value="P:symbiont-mediated perturbation of host ubiquitin-like protein modification"/>
    <property type="evidence" value="ECO:0007669"/>
    <property type="project" value="UniProtKB-KW"/>
</dbReference>
<dbReference type="GO" id="GO:0044177">
    <property type="term" value="C:host cell Golgi apparatus"/>
    <property type="evidence" value="ECO:0007669"/>
    <property type="project" value="UniProtKB-SubCell"/>
</dbReference>
<comment type="similarity">
    <text evidence="5">Belongs to the poxviridae LAP protein family.</text>
</comment>
<dbReference type="EC" id="2.3.2.27" evidence="6"/>
<gene>
    <name evidence="29" type="primary">5L</name>
</gene>
<evidence type="ECO:0000256" key="11">
    <source>
        <dbReference type="ARBA" id="ARBA00022662"/>
    </source>
</evidence>
<keyword evidence="19" id="KW-0862">Zinc</keyword>
<dbReference type="PANTHER" id="PTHR46065">
    <property type="entry name" value="E3 UBIQUITIN-PROTEIN LIGASE MARCH 2/3 FAMILY MEMBER"/>
    <property type="match status" value="1"/>
</dbReference>
<evidence type="ECO:0000256" key="15">
    <source>
        <dbReference type="ARBA" id="ARBA00022723"/>
    </source>
</evidence>
<dbReference type="GO" id="GO:0033644">
    <property type="term" value="C:host cell membrane"/>
    <property type="evidence" value="ECO:0007669"/>
    <property type="project" value="UniProtKB-SubCell"/>
</dbReference>
<keyword evidence="21 27" id="KW-1133">Transmembrane helix</keyword>
<keyword evidence="18" id="KW-1040">Host Golgi apparatus</keyword>
<proteinExistence type="inferred from homology"/>
<dbReference type="SUPFAM" id="SSF57850">
    <property type="entry name" value="RING/U-box"/>
    <property type="match status" value="1"/>
</dbReference>
<dbReference type="Pfam" id="PF12906">
    <property type="entry name" value="RINGv"/>
    <property type="match status" value="1"/>
</dbReference>
<dbReference type="InterPro" id="IPR011016">
    <property type="entry name" value="Znf_RING-CH"/>
</dbReference>
<evidence type="ECO:0000256" key="12">
    <source>
        <dbReference type="ARBA" id="ARBA00022679"/>
    </source>
</evidence>
<evidence type="ECO:0000256" key="14">
    <source>
        <dbReference type="ARBA" id="ARBA00022711"/>
    </source>
</evidence>
<evidence type="ECO:0000256" key="9">
    <source>
        <dbReference type="ARBA" id="ARBA00022581"/>
    </source>
</evidence>
<evidence type="ECO:0000256" key="19">
    <source>
        <dbReference type="ARBA" id="ARBA00022833"/>
    </source>
</evidence>
<keyword evidence="8" id="KW-1080">Inhibition of host adaptive immune response by virus</keyword>
<keyword evidence="13 27" id="KW-0812">Transmembrane</keyword>
<evidence type="ECO:0000256" key="20">
    <source>
        <dbReference type="ARBA" id="ARBA00022870"/>
    </source>
</evidence>
<comment type="catalytic activity">
    <reaction evidence="1">
        <text>S-ubiquitinyl-[E2 ubiquitin-conjugating enzyme]-L-cysteine + [acceptor protein]-L-lysine = [E2 ubiquitin-conjugating enzyme]-L-cysteine + N(6)-ubiquitinyl-[acceptor protein]-L-lysine.</text>
        <dbReference type="EC" id="2.3.2.27"/>
    </reaction>
</comment>
<evidence type="ECO:0000256" key="24">
    <source>
        <dbReference type="ARBA" id="ARBA00023280"/>
    </source>
</evidence>
<dbReference type="InterPro" id="IPR013083">
    <property type="entry name" value="Znf_RING/FYVE/PHD"/>
</dbReference>
<feature type="domain" description="RING-CH-type" evidence="28">
    <location>
        <begin position="1"/>
        <end position="55"/>
    </location>
</feature>
<dbReference type="Proteomes" id="UP000130031">
    <property type="component" value="Segment"/>
</dbReference>
<dbReference type="PANTHER" id="PTHR46065:SF3">
    <property type="entry name" value="FI20425P1"/>
    <property type="match status" value="1"/>
</dbReference>
<dbReference type="Gene3D" id="3.30.40.10">
    <property type="entry name" value="Zinc/RING finger domain, C3HC4 (zinc finger)"/>
    <property type="match status" value="1"/>
</dbReference>
<evidence type="ECO:0000313" key="29">
    <source>
        <dbReference type="EMBL" id="ABQ43476.1"/>
    </source>
</evidence>
<evidence type="ECO:0000256" key="3">
    <source>
        <dbReference type="ARBA" id="ARBA00004301"/>
    </source>
</evidence>
<keyword evidence="22" id="KW-1039">Host endosome</keyword>
<comment type="function">
    <text evidence="25">E3 ubiquitin-protein ligase which promotes ubiquitination and subsequent degradation of host MHC-I and CD4 molecules, presumably to prevent lysis of infected cells by cytotoxic T-lymphocytes and NK cell. Binds target molecules through transmembrane interaction. The result of this ubiquitination is the enhancement of the endocytosis of the target chain and the delivery to the lysosome, where it is proteolytically destroyed.</text>
</comment>
<keyword evidence="10" id="KW-1115">Inhibition of host MHC class I molecule presentation by virus</keyword>
<feature type="transmembrane region" description="Helical" evidence="27">
    <location>
        <begin position="78"/>
        <end position="96"/>
    </location>
</feature>
<keyword evidence="17" id="KW-0833">Ubl conjugation pathway</keyword>
<evidence type="ECO:0000256" key="18">
    <source>
        <dbReference type="ARBA" id="ARBA00022812"/>
    </source>
</evidence>
<evidence type="ECO:0000256" key="10">
    <source>
        <dbReference type="ARBA" id="ARBA00022625"/>
    </source>
</evidence>
<evidence type="ECO:0000256" key="5">
    <source>
        <dbReference type="ARBA" id="ARBA00006560"/>
    </source>
</evidence>
<comment type="subcellular location">
    <subcellularLocation>
        <location evidence="4">Host Golgi apparatus</location>
        <location evidence="4">Host trans-Golgi network membrane</location>
    </subcellularLocation>
    <subcellularLocation>
        <location evidence="2">Host early endosome membrane</location>
    </subcellularLocation>
    <subcellularLocation>
        <location evidence="3">Host membrane</location>
        <topology evidence="3">Multi-pass membrane protein</topology>
    </subcellularLocation>
</comment>
<evidence type="ECO:0000256" key="8">
    <source>
        <dbReference type="ARBA" id="ARBA00022560"/>
    </source>
</evidence>
<evidence type="ECO:0000313" key="30">
    <source>
        <dbReference type="Proteomes" id="UP000130031"/>
    </source>
</evidence>
<name>A7XCA5_9POXV</name>
<organism evidence="29 30">
    <name type="scientific">Tanapox virus</name>
    <dbReference type="NCBI Taxonomy" id="99000"/>
    <lineage>
        <taxon>Viruses</taxon>
        <taxon>Varidnaviria</taxon>
        <taxon>Bamfordvirae</taxon>
        <taxon>Nucleocytoviricota</taxon>
        <taxon>Pokkesviricetes</taxon>
        <taxon>Chitovirales</taxon>
        <taxon>Poxviridae</taxon>
        <taxon>Chordopoxvirinae</taxon>
        <taxon>Yatapoxvirus</taxon>
        <taxon>Yatapoxvirus tanapox</taxon>
    </lineage>
</organism>
<keyword evidence="23 27" id="KW-0472">Membrane</keyword>
<evidence type="ECO:0000256" key="4">
    <source>
        <dbReference type="ARBA" id="ARBA00004359"/>
    </source>
</evidence>
<dbReference type="SMART" id="SM00744">
    <property type="entry name" value="RINGv"/>
    <property type="match status" value="1"/>
</dbReference>
<feature type="transmembrane region" description="Helical" evidence="27">
    <location>
        <begin position="108"/>
        <end position="141"/>
    </location>
</feature>
<evidence type="ECO:0000256" key="16">
    <source>
        <dbReference type="ARBA" id="ARBA00022771"/>
    </source>
</evidence>
<evidence type="ECO:0000256" key="1">
    <source>
        <dbReference type="ARBA" id="ARBA00000900"/>
    </source>
</evidence>
<reference evidence="29 30" key="1">
    <citation type="journal article" date="2007" name="Virus Res.">
        <title>Comparative genetic analysis of genomic DNA sequences of two human isolates of Tanapox virus.</title>
        <authorList>
            <person name="Nazarian S.H."/>
            <person name="Barrett J.W."/>
            <person name="Frace A.M."/>
            <person name="Olsen-Rasmussen M."/>
            <person name="Khristova M."/>
            <person name="Shaban M."/>
            <person name="Neering S."/>
            <person name="Li Y."/>
            <person name="Damon I.K."/>
            <person name="Esposito J.J."/>
            <person name="Essani K."/>
            <person name="McFadden G."/>
        </authorList>
    </citation>
    <scope>NUCLEOTIDE SEQUENCE [LARGE SCALE GENOMIC DNA]</scope>
    <source>
        <strain evidence="29">TPV-Kenya</strain>
    </source>
</reference>
<accession>A7XCA5</accession>
<protein>
    <recommendedName>
        <fullName evidence="7">E3 ubiquitin-protein ligase LAP</fullName>
        <ecNumber evidence="6">2.3.2.27</ecNumber>
    </recommendedName>
    <alternativeName>
        <fullName evidence="26">Leukemia associated protein</fullName>
    </alternativeName>
</protein>
<keyword evidence="24" id="KW-0899">Viral immunoevasion</keyword>
<keyword evidence="15" id="KW-0479">Metal-binding</keyword>
<evidence type="ECO:0000256" key="13">
    <source>
        <dbReference type="ARBA" id="ARBA00022692"/>
    </source>
</evidence>
<evidence type="ECO:0000256" key="2">
    <source>
        <dbReference type="ARBA" id="ARBA00004280"/>
    </source>
</evidence>
<evidence type="ECO:0000256" key="23">
    <source>
        <dbReference type="ARBA" id="ARBA00023136"/>
    </source>
</evidence>
<dbReference type="GO" id="GO:0061630">
    <property type="term" value="F:ubiquitin protein ligase activity"/>
    <property type="evidence" value="ECO:0007669"/>
    <property type="project" value="UniProtKB-EC"/>
</dbReference>
<evidence type="ECO:0000256" key="26">
    <source>
        <dbReference type="ARBA" id="ARBA00031582"/>
    </source>
</evidence>
<keyword evidence="20" id="KW-1043">Host membrane</keyword>
<evidence type="ECO:0000256" key="27">
    <source>
        <dbReference type="SAM" id="Phobius"/>
    </source>
</evidence>
<keyword evidence="12" id="KW-0808">Transferase</keyword>
<dbReference type="GO" id="GO:0046776">
    <property type="term" value="P:symbiont-mediated suppression of host antigen processing and presentation of peptide antigen via MHC class I"/>
    <property type="evidence" value="ECO:0007669"/>
    <property type="project" value="UniProtKB-KW"/>
</dbReference>
<dbReference type="GO" id="GO:0008270">
    <property type="term" value="F:zinc ion binding"/>
    <property type="evidence" value="ECO:0007669"/>
    <property type="project" value="UniProtKB-KW"/>
</dbReference>